<dbReference type="GO" id="GO:0005737">
    <property type="term" value="C:cytoplasm"/>
    <property type="evidence" value="ECO:0007669"/>
    <property type="project" value="UniProtKB-SubCell"/>
</dbReference>
<comment type="similarity">
    <text evidence="2 11">Belongs to the 'phage' integrase family. XerD subfamily.</text>
</comment>
<dbReference type="NCBIfam" id="TIGR02225">
    <property type="entry name" value="recomb_XerD"/>
    <property type="match status" value="1"/>
</dbReference>
<evidence type="ECO:0000256" key="8">
    <source>
        <dbReference type="ARBA" id="ARBA00023125"/>
    </source>
</evidence>
<keyword evidence="7 11" id="KW-0229">DNA integration</keyword>
<reference evidence="14" key="1">
    <citation type="submission" date="2012-02" db="EMBL/GenBank/DDBJ databases">
        <title>Whole genome shotgun sequence of Gordonia otitidis NBRC 100426.</title>
        <authorList>
            <person name="Yoshida I."/>
            <person name="Hosoyama A."/>
            <person name="Tsuchikane K."/>
            <person name="Katsumata H."/>
            <person name="Yamazaki S."/>
            <person name="Fujita N."/>
        </authorList>
    </citation>
    <scope>NUCLEOTIDE SEQUENCE [LARGE SCALE GENOMIC DNA]</scope>
    <source>
        <strain evidence="14">NBRC 100426</strain>
    </source>
</reference>
<dbReference type="PANTHER" id="PTHR30349:SF81">
    <property type="entry name" value="TYROSINE RECOMBINASE XERC"/>
    <property type="match status" value="1"/>
</dbReference>
<dbReference type="InterPro" id="IPR050090">
    <property type="entry name" value="Tyrosine_recombinase_XerCD"/>
</dbReference>
<comment type="function">
    <text evidence="11">Site-specific tyrosine recombinase, which acts by catalyzing the cutting and rejoining of the recombining DNA molecules. The XerC-XerD complex is essential to convert dimers of the bacterial chromosome into monomers to permit their segregation at cell division. It also contributes to the segregational stability of plasmids.</text>
</comment>
<dbReference type="STRING" id="1108044.GOOTI_004_00400"/>
<dbReference type="SUPFAM" id="SSF56349">
    <property type="entry name" value="DNA breaking-rejoining enzymes"/>
    <property type="match status" value="1"/>
</dbReference>
<keyword evidence="8 11" id="KW-0238">DNA-binding</keyword>
<evidence type="ECO:0000256" key="3">
    <source>
        <dbReference type="ARBA" id="ARBA00015810"/>
    </source>
</evidence>
<keyword evidence="5 11" id="KW-0132">Cell division</keyword>
<dbReference type="PANTHER" id="PTHR30349">
    <property type="entry name" value="PHAGE INTEGRASE-RELATED"/>
    <property type="match status" value="1"/>
</dbReference>
<dbReference type="Pfam" id="PF00589">
    <property type="entry name" value="Phage_integrase"/>
    <property type="match status" value="1"/>
</dbReference>
<dbReference type="InterPro" id="IPR023009">
    <property type="entry name" value="Tyrosine_recombinase_XerC/XerD"/>
</dbReference>
<evidence type="ECO:0000256" key="7">
    <source>
        <dbReference type="ARBA" id="ARBA00022908"/>
    </source>
</evidence>
<feature type="active site" evidence="11">
    <location>
        <position position="190"/>
    </location>
</feature>
<keyword evidence="15" id="KW-1185">Reference proteome</keyword>
<organism evidence="14 15">
    <name type="scientific">Gordonia otitidis (strain DSM 44809 / CCUG 52243 / JCM 12355 / NBRC 100426 / IFM 10032)</name>
    <dbReference type="NCBI Taxonomy" id="1108044"/>
    <lineage>
        <taxon>Bacteria</taxon>
        <taxon>Bacillati</taxon>
        <taxon>Actinomycetota</taxon>
        <taxon>Actinomycetes</taxon>
        <taxon>Mycobacteriales</taxon>
        <taxon>Gordoniaceae</taxon>
        <taxon>Gordonia</taxon>
    </lineage>
</organism>
<feature type="active site" description="O-(3'-phospho-DNA)-tyrosine intermediate" evidence="11">
    <location>
        <position position="295"/>
    </location>
</feature>
<dbReference type="InterPro" id="IPR011932">
    <property type="entry name" value="Recomb_XerD"/>
</dbReference>
<evidence type="ECO:0000256" key="5">
    <source>
        <dbReference type="ARBA" id="ARBA00022618"/>
    </source>
</evidence>
<dbReference type="NCBIfam" id="NF001399">
    <property type="entry name" value="PRK00283.1"/>
    <property type="match status" value="1"/>
</dbReference>
<feature type="domain" description="Core-binding (CB)" evidence="13">
    <location>
        <begin position="11"/>
        <end position="104"/>
    </location>
</feature>
<dbReference type="AlphaFoldDB" id="H5TFQ5"/>
<dbReference type="HAMAP" id="MF_01807">
    <property type="entry name" value="Recomb_XerD"/>
    <property type="match status" value="1"/>
</dbReference>
<dbReference type="PROSITE" id="PS51898">
    <property type="entry name" value="TYR_RECOMBINASE"/>
    <property type="match status" value="1"/>
</dbReference>
<dbReference type="GO" id="GO:0051301">
    <property type="term" value="P:cell division"/>
    <property type="evidence" value="ECO:0007669"/>
    <property type="project" value="UniProtKB-KW"/>
</dbReference>
<proteinExistence type="inferred from homology"/>
<dbReference type="GO" id="GO:0003677">
    <property type="term" value="F:DNA binding"/>
    <property type="evidence" value="ECO:0007669"/>
    <property type="project" value="UniProtKB-UniRule"/>
</dbReference>
<dbReference type="Gene3D" id="1.10.443.10">
    <property type="entry name" value="Intergrase catalytic core"/>
    <property type="match status" value="1"/>
</dbReference>
<dbReference type="SUPFAM" id="SSF47823">
    <property type="entry name" value="lambda integrase-like, N-terminal domain"/>
    <property type="match status" value="1"/>
</dbReference>
<keyword evidence="6 11" id="KW-0159">Chromosome partition</keyword>
<dbReference type="InterPro" id="IPR013762">
    <property type="entry name" value="Integrase-like_cat_sf"/>
</dbReference>
<keyword evidence="4 11" id="KW-0963">Cytoplasm</keyword>
<dbReference type="GO" id="GO:0007059">
    <property type="term" value="P:chromosome segregation"/>
    <property type="evidence" value="ECO:0007669"/>
    <property type="project" value="UniProtKB-UniRule"/>
</dbReference>
<evidence type="ECO:0000256" key="11">
    <source>
        <dbReference type="HAMAP-Rule" id="MF_01807"/>
    </source>
</evidence>
<dbReference type="InterPro" id="IPR044068">
    <property type="entry name" value="CB"/>
</dbReference>
<keyword evidence="9 11" id="KW-0233">DNA recombination</keyword>
<comment type="subcellular location">
    <subcellularLocation>
        <location evidence="1 11">Cytoplasm</location>
    </subcellularLocation>
</comment>
<dbReference type="Gene3D" id="1.10.150.130">
    <property type="match status" value="1"/>
</dbReference>
<feature type="domain" description="Tyr recombinase" evidence="12">
    <location>
        <begin position="125"/>
        <end position="308"/>
    </location>
</feature>
<feature type="active site" evidence="11">
    <location>
        <position position="166"/>
    </location>
</feature>
<evidence type="ECO:0000256" key="2">
    <source>
        <dbReference type="ARBA" id="ARBA00010450"/>
    </source>
</evidence>
<feature type="active site" evidence="11">
    <location>
        <position position="260"/>
    </location>
</feature>
<evidence type="ECO:0000313" key="14">
    <source>
        <dbReference type="EMBL" id="GAB32313.1"/>
    </source>
</evidence>
<comment type="caution">
    <text evidence="14">The sequence shown here is derived from an EMBL/GenBank/DDBJ whole genome shotgun (WGS) entry which is preliminary data.</text>
</comment>
<evidence type="ECO:0000259" key="12">
    <source>
        <dbReference type="PROSITE" id="PS51898"/>
    </source>
</evidence>
<feature type="active site" evidence="11">
    <location>
        <position position="263"/>
    </location>
</feature>
<evidence type="ECO:0000256" key="4">
    <source>
        <dbReference type="ARBA" id="ARBA00022490"/>
    </source>
</evidence>
<evidence type="ECO:0000256" key="1">
    <source>
        <dbReference type="ARBA" id="ARBA00004496"/>
    </source>
</evidence>
<sequence length="315" mass="33850">MRTDTAQGVGRTVDDVVTRYLDHLTVERGMAANTLASYGRDLDRYRRYLTDRGIADLAEVTENDVREFLVDLRRGDAAAGTMPLADSSVARTLVATRGFHKFAAAEGVVPGDVAHGVRPPRPARRLPKALPVEDVVAILDTAGAGDHPRALRDRALLELLYSCGARISEATSLDVDDLDTDARTVLLRGKGGKERLVPVGGPAVEAIEAYLVRGRPALVARSTPALFLNARGGRLTRQGAWQVLADTAERAGVGTAVSPHTLRHSFATHLLDGGADVRVVQELLGHASVTTTQVYTLVTVNTMREVYATAHPRAR</sequence>
<dbReference type="GO" id="GO:0009037">
    <property type="term" value="F:tyrosine-based site-specific recombinase activity"/>
    <property type="evidence" value="ECO:0007669"/>
    <property type="project" value="UniProtKB-UniRule"/>
</dbReference>
<evidence type="ECO:0000313" key="15">
    <source>
        <dbReference type="Proteomes" id="UP000005038"/>
    </source>
</evidence>
<dbReference type="InterPro" id="IPR004107">
    <property type="entry name" value="Integrase_SAM-like_N"/>
</dbReference>
<protein>
    <recommendedName>
        <fullName evidence="3 11">Tyrosine recombinase XerD</fullName>
    </recommendedName>
</protein>
<keyword evidence="10 11" id="KW-0131">Cell cycle</keyword>
<dbReference type="Proteomes" id="UP000005038">
    <property type="component" value="Unassembled WGS sequence"/>
</dbReference>
<dbReference type="InterPro" id="IPR002104">
    <property type="entry name" value="Integrase_catalytic"/>
</dbReference>
<accession>H5TFQ5</accession>
<feature type="active site" evidence="11">
    <location>
        <position position="286"/>
    </location>
</feature>
<comment type="subunit">
    <text evidence="11">Forms a cyclic heterotetrameric complex composed of two molecules of XerC and two molecules of XerD.</text>
</comment>
<evidence type="ECO:0000256" key="6">
    <source>
        <dbReference type="ARBA" id="ARBA00022829"/>
    </source>
</evidence>
<dbReference type="EMBL" id="BAFB01000004">
    <property type="protein sequence ID" value="GAB32313.1"/>
    <property type="molecule type" value="Genomic_DNA"/>
</dbReference>
<dbReference type="GO" id="GO:0006313">
    <property type="term" value="P:DNA transposition"/>
    <property type="evidence" value="ECO:0007669"/>
    <property type="project" value="UniProtKB-UniRule"/>
</dbReference>
<dbReference type="Pfam" id="PF02899">
    <property type="entry name" value="Phage_int_SAM_1"/>
    <property type="match status" value="1"/>
</dbReference>
<gene>
    <name evidence="11 14" type="primary">xerD</name>
    <name evidence="14" type="ORF">GOOTI_004_00400</name>
</gene>
<dbReference type="CDD" id="cd00798">
    <property type="entry name" value="INT_XerDC_C"/>
    <property type="match status" value="1"/>
</dbReference>
<evidence type="ECO:0000259" key="13">
    <source>
        <dbReference type="PROSITE" id="PS51900"/>
    </source>
</evidence>
<dbReference type="InterPro" id="IPR011010">
    <property type="entry name" value="DNA_brk_join_enz"/>
</dbReference>
<evidence type="ECO:0000256" key="9">
    <source>
        <dbReference type="ARBA" id="ARBA00023172"/>
    </source>
</evidence>
<dbReference type="InterPro" id="IPR010998">
    <property type="entry name" value="Integrase_recombinase_N"/>
</dbReference>
<dbReference type="PROSITE" id="PS51900">
    <property type="entry name" value="CB"/>
    <property type="match status" value="1"/>
</dbReference>
<name>H5TFQ5_GORO1</name>
<dbReference type="HAMAP" id="MF_01808">
    <property type="entry name" value="Recomb_XerC_XerD"/>
    <property type="match status" value="1"/>
</dbReference>
<evidence type="ECO:0000256" key="10">
    <source>
        <dbReference type="ARBA" id="ARBA00023306"/>
    </source>
</evidence>